<dbReference type="RefSeq" id="NP_983349.1">
    <property type="nucleotide sequence ID" value="NM_208702.1"/>
</dbReference>
<protein>
    <submittedName>
        <fullName evidence="6">ACL055Wp</fullName>
    </submittedName>
</protein>
<evidence type="ECO:0000256" key="2">
    <source>
        <dbReference type="SAM" id="Coils"/>
    </source>
</evidence>
<dbReference type="InParanoid" id="Q75CH4"/>
<dbReference type="InterPro" id="IPR015940">
    <property type="entry name" value="UBA"/>
</dbReference>
<dbReference type="HOGENOM" id="CLU_031494_1_0_1"/>
<dbReference type="Gene3D" id="1.10.8.10">
    <property type="entry name" value="DNA helicase RuvA subunit, C-terminal domain"/>
    <property type="match status" value="1"/>
</dbReference>
<dbReference type="PANTHER" id="PTHR45705">
    <property type="entry name" value="FI20236P1"/>
    <property type="match status" value="1"/>
</dbReference>
<dbReference type="Pfam" id="PF01412">
    <property type="entry name" value="ArfGap"/>
    <property type="match status" value="1"/>
</dbReference>
<dbReference type="InterPro" id="IPR009060">
    <property type="entry name" value="UBA-like_sf"/>
</dbReference>
<feature type="compositionally biased region" description="Pro residues" evidence="3">
    <location>
        <begin position="246"/>
        <end position="256"/>
    </location>
</feature>
<evidence type="ECO:0000259" key="5">
    <source>
        <dbReference type="PROSITE" id="PS50115"/>
    </source>
</evidence>
<dbReference type="KEGG" id="ago:AGOS_ACL055W"/>
<dbReference type="EMBL" id="AE016816">
    <property type="protein sequence ID" value="AAS51173.1"/>
    <property type="molecule type" value="Genomic_DNA"/>
</dbReference>
<feature type="region of interest" description="Disordered" evidence="3">
    <location>
        <begin position="241"/>
        <end position="280"/>
    </location>
</feature>
<dbReference type="GO" id="GO:0140297">
    <property type="term" value="F:DNA-binding transcription factor binding"/>
    <property type="evidence" value="ECO:0007669"/>
    <property type="project" value="EnsemblFungi"/>
</dbReference>
<dbReference type="GO" id="GO:0005096">
    <property type="term" value="F:GTPase activator activity"/>
    <property type="evidence" value="ECO:0000318"/>
    <property type="project" value="GO_Central"/>
</dbReference>
<keyword evidence="1" id="KW-0863">Zinc-finger</keyword>
<evidence type="ECO:0000313" key="6">
    <source>
        <dbReference type="EMBL" id="AAS51173.1"/>
    </source>
</evidence>
<dbReference type="PROSITE" id="PS50115">
    <property type="entry name" value="ARFGAP"/>
    <property type="match status" value="1"/>
</dbReference>
<dbReference type="GO" id="GO:0045944">
    <property type="term" value="P:positive regulation of transcription by RNA polymerase II"/>
    <property type="evidence" value="ECO:0007669"/>
    <property type="project" value="EnsemblFungi"/>
</dbReference>
<evidence type="ECO:0000256" key="1">
    <source>
        <dbReference type="PROSITE-ProRule" id="PRU00288"/>
    </source>
</evidence>
<dbReference type="FunCoup" id="Q75CH4">
    <property type="interactions" value="118"/>
</dbReference>
<dbReference type="SUPFAM" id="SSF46934">
    <property type="entry name" value="UBA-like"/>
    <property type="match status" value="1"/>
</dbReference>
<dbReference type="eggNOG" id="KOG0703">
    <property type="taxonomic scope" value="Eukaryota"/>
</dbReference>
<dbReference type="GO" id="GO:0005634">
    <property type="term" value="C:nucleus"/>
    <property type="evidence" value="ECO:0007669"/>
    <property type="project" value="EnsemblFungi"/>
</dbReference>
<dbReference type="GO" id="GO:0005737">
    <property type="term" value="C:cytoplasm"/>
    <property type="evidence" value="ECO:0000318"/>
    <property type="project" value="GO_Central"/>
</dbReference>
<accession>Q75CH4</accession>
<feature type="compositionally biased region" description="Basic and acidic residues" evidence="3">
    <location>
        <begin position="142"/>
        <end position="156"/>
    </location>
</feature>
<feature type="domain" description="Arf-GAP" evidence="5">
    <location>
        <begin position="10"/>
        <end position="123"/>
    </location>
</feature>
<evidence type="ECO:0000256" key="3">
    <source>
        <dbReference type="SAM" id="MobiDB-lite"/>
    </source>
</evidence>
<feature type="region of interest" description="Disordered" evidence="3">
    <location>
        <begin position="431"/>
        <end position="471"/>
    </location>
</feature>
<feature type="region of interest" description="Disordered" evidence="3">
    <location>
        <begin position="130"/>
        <end position="185"/>
    </location>
</feature>
<dbReference type="GO" id="GO:0010512">
    <property type="term" value="P:negative regulation of phosphatidylinositol biosynthetic process"/>
    <property type="evidence" value="ECO:0007669"/>
    <property type="project" value="EnsemblFungi"/>
</dbReference>
<dbReference type="GeneID" id="4619474"/>
<feature type="compositionally biased region" description="Polar residues" evidence="3">
    <location>
        <begin position="450"/>
        <end position="461"/>
    </location>
</feature>
<feature type="domain" description="UBA" evidence="4">
    <location>
        <begin position="191"/>
        <end position="238"/>
    </location>
</feature>
<dbReference type="OrthoDB" id="10266696at2759"/>
<dbReference type="SUPFAM" id="SSF57863">
    <property type="entry name" value="ArfGap/RecO-like zinc finger"/>
    <property type="match status" value="1"/>
</dbReference>
<dbReference type="OMA" id="ASWNMGI"/>
<dbReference type="PRINTS" id="PR00405">
    <property type="entry name" value="REVINTRACTNG"/>
</dbReference>
<keyword evidence="1" id="KW-0479">Metal-binding</keyword>
<organism evidence="6 7">
    <name type="scientific">Eremothecium gossypii (strain ATCC 10895 / CBS 109.51 / FGSC 9923 / NRRL Y-1056)</name>
    <name type="common">Yeast</name>
    <name type="synonym">Ashbya gossypii</name>
    <dbReference type="NCBI Taxonomy" id="284811"/>
    <lineage>
        <taxon>Eukaryota</taxon>
        <taxon>Fungi</taxon>
        <taxon>Dikarya</taxon>
        <taxon>Ascomycota</taxon>
        <taxon>Saccharomycotina</taxon>
        <taxon>Saccharomycetes</taxon>
        <taxon>Saccharomycetales</taxon>
        <taxon>Saccharomycetaceae</taxon>
        <taxon>Eremothecium</taxon>
    </lineage>
</organism>
<keyword evidence="7" id="KW-1185">Reference proteome</keyword>
<dbReference type="GO" id="GO:0030479">
    <property type="term" value="C:actin cortical patch"/>
    <property type="evidence" value="ECO:0007669"/>
    <property type="project" value="EnsemblFungi"/>
</dbReference>
<feature type="compositionally biased region" description="Low complexity" evidence="3">
    <location>
        <begin position="431"/>
        <end position="449"/>
    </location>
</feature>
<gene>
    <name evidence="6" type="ORF">AGOS_ACL055W</name>
</gene>
<dbReference type="CDD" id="cd08204">
    <property type="entry name" value="ArfGap"/>
    <property type="match status" value="1"/>
</dbReference>
<dbReference type="AlphaFoldDB" id="Q75CH4"/>
<dbReference type="FunFam" id="1.10.220.150:FF:000027">
    <property type="entry name" value="Gts1p"/>
    <property type="match status" value="1"/>
</dbReference>
<dbReference type="InterPro" id="IPR037278">
    <property type="entry name" value="ARFGAP/RecO"/>
</dbReference>
<dbReference type="GO" id="GO:0006897">
    <property type="term" value="P:endocytosis"/>
    <property type="evidence" value="ECO:0007669"/>
    <property type="project" value="EnsemblFungi"/>
</dbReference>
<reference evidence="7" key="2">
    <citation type="journal article" date="2013" name="G3 (Bethesda)">
        <title>Genomes of Ashbya fungi isolated from insects reveal four mating-type loci, numerous translocations, lack of transposons, and distinct gene duplications.</title>
        <authorList>
            <person name="Dietrich F.S."/>
            <person name="Voegeli S."/>
            <person name="Kuo S."/>
            <person name="Philippsen P."/>
        </authorList>
    </citation>
    <scope>GENOME REANNOTATION</scope>
    <source>
        <strain evidence="7">ATCC 10895 / CBS 109.51 / FGSC 9923 / NRRL Y-1056</strain>
    </source>
</reference>
<reference evidence="6 7" key="1">
    <citation type="journal article" date="2004" name="Science">
        <title>The Ashbya gossypii genome as a tool for mapping the ancient Saccharomyces cerevisiae genome.</title>
        <authorList>
            <person name="Dietrich F.S."/>
            <person name="Voegeli S."/>
            <person name="Brachat S."/>
            <person name="Lerch A."/>
            <person name="Gates K."/>
            <person name="Steiner S."/>
            <person name="Mohr C."/>
            <person name="Pohlmann R."/>
            <person name="Luedi P."/>
            <person name="Choi S."/>
            <person name="Wing R.A."/>
            <person name="Flavier A."/>
            <person name="Gaffney T.D."/>
            <person name="Philippsen P."/>
        </authorList>
    </citation>
    <scope>NUCLEOTIDE SEQUENCE [LARGE SCALE GENOMIC DNA]</scope>
    <source>
        <strain evidence="7">ATCC 10895 / CBS 109.51 / FGSC 9923 / NRRL Y-1056</strain>
    </source>
</reference>
<proteinExistence type="predicted"/>
<dbReference type="InterPro" id="IPR001164">
    <property type="entry name" value="ArfGAP_dom"/>
</dbReference>
<feature type="compositionally biased region" description="Low complexity" evidence="3">
    <location>
        <begin position="158"/>
        <end position="180"/>
    </location>
</feature>
<keyword evidence="1" id="KW-0862">Zinc</keyword>
<dbReference type="Gene3D" id="1.10.220.150">
    <property type="entry name" value="Arf GTPase activating protein"/>
    <property type="match status" value="1"/>
</dbReference>
<dbReference type="PANTHER" id="PTHR45705:SF9">
    <property type="entry name" value="PROTEIN GTS1"/>
    <property type="match status" value="1"/>
</dbReference>
<dbReference type="InterPro" id="IPR038508">
    <property type="entry name" value="ArfGAP_dom_sf"/>
</dbReference>
<dbReference type="SMART" id="SM00105">
    <property type="entry name" value="ArfGap"/>
    <property type="match status" value="1"/>
</dbReference>
<dbReference type="GO" id="GO:0008270">
    <property type="term" value="F:zinc ion binding"/>
    <property type="evidence" value="ECO:0007669"/>
    <property type="project" value="UniProtKB-KW"/>
</dbReference>
<evidence type="ECO:0000313" key="7">
    <source>
        <dbReference type="Proteomes" id="UP000000591"/>
    </source>
</evidence>
<dbReference type="Proteomes" id="UP000000591">
    <property type="component" value="Chromosome III"/>
</dbReference>
<dbReference type="PROSITE" id="PS50030">
    <property type="entry name" value="UBA"/>
    <property type="match status" value="1"/>
</dbReference>
<evidence type="ECO:0000259" key="4">
    <source>
        <dbReference type="PROSITE" id="PS50030"/>
    </source>
</evidence>
<name>Q75CH4_EREGS</name>
<sequence length="471" mass="53065">MRFKSSRTVERELKALVSSPENANRCGECGATYPTWCSVNLGAFLCGRCAAVHRKVLTGEQGGPESHVKSLTLDRWTVDELEEITNSGGNRRNHHTWNVRNVAFPYDGDDDRSRVEDFIRNKYIVGKFGQGGGRGSGYRPDSSSRRGHDEFADRRSRSASFSRSSNRSYSSLNSASPPRSGGIPLLTHRTVHDHEIGRYGSQLATMKSLGYSDTDAIVEALVLSRGDINVALDILDKDAKLRKESPAPPPPPPRPTSPAASGTRSSPPKPQPAVFDGFNGIQPQTTQAQTFDGGVQQYLDPVTGQIYVDQSQYLQAMQQQQLQQQQLQQQQLQQQQLQQQQLQQQQLQQQQLQQQLQFQQLQQQPTAVDKNALMALYSRPDLYSSPVEIRPDNPQYAALQQQQQQQQQQLRLQQTMNQQQPMLFAQQMPQQMPQFPQQYPQQFPQQYQQSNQGTQPPTASQGAYPGYNYQM</sequence>
<dbReference type="InterPro" id="IPR051718">
    <property type="entry name" value="ARF_GTPase-activating"/>
</dbReference>
<keyword evidence="2" id="KW-0175">Coiled coil</keyword>
<feature type="coiled-coil region" evidence="2">
    <location>
        <begin position="315"/>
        <end position="364"/>
    </location>
</feature>